<dbReference type="Proteomes" id="UP000248916">
    <property type="component" value="Unassembled WGS sequence"/>
</dbReference>
<evidence type="ECO:0000313" key="2">
    <source>
        <dbReference type="EMBL" id="PZX15120.1"/>
    </source>
</evidence>
<proteinExistence type="predicted"/>
<dbReference type="AlphaFoldDB" id="A0A2W7N4X2"/>
<dbReference type="EMBL" id="QKZL01000011">
    <property type="protein sequence ID" value="PZX15120.1"/>
    <property type="molecule type" value="Genomic_DNA"/>
</dbReference>
<evidence type="ECO:0000256" key="1">
    <source>
        <dbReference type="SAM" id="MobiDB-lite"/>
    </source>
</evidence>
<name>A0A2W7N4X2_9RHOB</name>
<sequence>MAKTAAVRAPELIPMIPGLAKGVAQHELESRAAETETAARHQRQKRPWQSQIADQ</sequence>
<accession>A0A2W7N4X2</accession>
<evidence type="ECO:0000313" key="3">
    <source>
        <dbReference type="Proteomes" id="UP000248916"/>
    </source>
</evidence>
<feature type="region of interest" description="Disordered" evidence="1">
    <location>
        <begin position="27"/>
        <end position="55"/>
    </location>
</feature>
<organism evidence="2 3">
    <name type="scientific">Palleronia aestuarii</name>
    <dbReference type="NCBI Taxonomy" id="568105"/>
    <lineage>
        <taxon>Bacteria</taxon>
        <taxon>Pseudomonadati</taxon>
        <taxon>Pseudomonadota</taxon>
        <taxon>Alphaproteobacteria</taxon>
        <taxon>Rhodobacterales</taxon>
        <taxon>Roseobacteraceae</taxon>
        <taxon>Palleronia</taxon>
    </lineage>
</organism>
<reference evidence="2 3" key="1">
    <citation type="submission" date="2018-06" db="EMBL/GenBank/DDBJ databases">
        <title>Genomic Encyclopedia of Archaeal and Bacterial Type Strains, Phase II (KMG-II): from individual species to whole genera.</title>
        <authorList>
            <person name="Goeker M."/>
        </authorList>
    </citation>
    <scope>NUCLEOTIDE SEQUENCE [LARGE SCALE GENOMIC DNA]</scope>
    <source>
        <strain evidence="2 3">DSM 22009</strain>
    </source>
</reference>
<gene>
    <name evidence="2" type="ORF">LX81_02709</name>
</gene>
<keyword evidence="3" id="KW-1185">Reference proteome</keyword>
<comment type="caution">
    <text evidence="2">The sequence shown here is derived from an EMBL/GenBank/DDBJ whole genome shotgun (WGS) entry which is preliminary data.</text>
</comment>
<feature type="compositionally biased region" description="Basic and acidic residues" evidence="1">
    <location>
        <begin position="27"/>
        <end position="39"/>
    </location>
</feature>
<protein>
    <submittedName>
        <fullName evidence="2">Uncharacterized protein</fullName>
    </submittedName>
</protein>